<name>A0A1I7ZWL8_9BILA</name>
<protein>
    <submittedName>
        <fullName evidence="3">Uncharacterized protein</fullName>
    </submittedName>
</protein>
<keyword evidence="2" id="KW-1185">Reference proteome</keyword>
<reference evidence="3" key="1">
    <citation type="submission" date="2016-11" db="UniProtKB">
        <authorList>
            <consortium name="WormBaseParasite"/>
        </authorList>
    </citation>
    <scope>IDENTIFICATION</scope>
</reference>
<evidence type="ECO:0000313" key="2">
    <source>
        <dbReference type="Proteomes" id="UP000095287"/>
    </source>
</evidence>
<dbReference type="AlphaFoldDB" id="A0A1I7ZWL8"/>
<sequence>MWLRDWAILERFENAMLHRREEIQKTSFSTRVTIVDKRTSKNHRQRQSSGTSKSRDQTAISLTHPLLLELNLGTAAFLLPPPSRLIIRAGTAFPAFYATKLARNPEGLSCSDYVCTRRHSLVPALVCPKRTDLSGDGVAAPAKDFQFCVCNFIGEYTGPKVDPKLLE</sequence>
<accession>A0A1I7ZWL8</accession>
<organism evidence="2 3">
    <name type="scientific">Steinernema glaseri</name>
    <dbReference type="NCBI Taxonomy" id="37863"/>
    <lineage>
        <taxon>Eukaryota</taxon>
        <taxon>Metazoa</taxon>
        <taxon>Ecdysozoa</taxon>
        <taxon>Nematoda</taxon>
        <taxon>Chromadorea</taxon>
        <taxon>Rhabditida</taxon>
        <taxon>Tylenchina</taxon>
        <taxon>Panagrolaimomorpha</taxon>
        <taxon>Strongyloidoidea</taxon>
        <taxon>Steinernematidae</taxon>
        <taxon>Steinernema</taxon>
    </lineage>
</organism>
<dbReference type="Proteomes" id="UP000095287">
    <property type="component" value="Unplaced"/>
</dbReference>
<feature type="compositionally biased region" description="Polar residues" evidence="1">
    <location>
        <begin position="47"/>
        <end position="57"/>
    </location>
</feature>
<dbReference type="WBParaSite" id="L893_g30621.t1">
    <property type="protein sequence ID" value="L893_g30621.t1"/>
    <property type="gene ID" value="L893_g30621"/>
</dbReference>
<evidence type="ECO:0000313" key="3">
    <source>
        <dbReference type="WBParaSite" id="L893_g30621.t1"/>
    </source>
</evidence>
<evidence type="ECO:0000256" key="1">
    <source>
        <dbReference type="SAM" id="MobiDB-lite"/>
    </source>
</evidence>
<proteinExistence type="predicted"/>
<feature type="region of interest" description="Disordered" evidence="1">
    <location>
        <begin position="36"/>
        <end position="57"/>
    </location>
</feature>